<proteinExistence type="predicted"/>
<name>A0ABN7UEM6_GIGMA</name>
<keyword evidence="2" id="KW-1185">Reference proteome</keyword>
<dbReference type="Proteomes" id="UP000789901">
    <property type="component" value="Unassembled WGS sequence"/>
</dbReference>
<accession>A0ABN7UEM6</accession>
<reference evidence="1 2" key="1">
    <citation type="submission" date="2021-06" db="EMBL/GenBank/DDBJ databases">
        <authorList>
            <person name="Kallberg Y."/>
            <person name="Tangrot J."/>
            <person name="Rosling A."/>
        </authorList>
    </citation>
    <scope>NUCLEOTIDE SEQUENCE [LARGE SCALE GENOMIC DNA]</scope>
    <source>
        <strain evidence="1 2">120-4 pot B 10/14</strain>
    </source>
</reference>
<organism evidence="1 2">
    <name type="scientific">Gigaspora margarita</name>
    <dbReference type="NCBI Taxonomy" id="4874"/>
    <lineage>
        <taxon>Eukaryota</taxon>
        <taxon>Fungi</taxon>
        <taxon>Fungi incertae sedis</taxon>
        <taxon>Mucoromycota</taxon>
        <taxon>Glomeromycotina</taxon>
        <taxon>Glomeromycetes</taxon>
        <taxon>Diversisporales</taxon>
        <taxon>Gigasporaceae</taxon>
        <taxon>Gigaspora</taxon>
    </lineage>
</organism>
<protein>
    <submittedName>
        <fullName evidence="1">31701_t:CDS:1</fullName>
    </submittedName>
</protein>
<sequence length="155" mass="17826">MPCNIDTIVKIKVVRETEKDNWLTIWAIGCYPIGDEDKEIELTSFVLVDFIERDHDLQAIFQKGEYFSVGGKIVPDKYKDTIRPKRSKIDRINEVNEDVMTDGNANSLDVNNELVNNEVDNDLNNIEQEQAVHKIVHNTRKSSSFKTDIVDIESE</sequence>
<comment type="caution">
    <text evidence="1">The sequence shown here is derived from an EMBL/GenBank/DDBJ whole genome shotgun (WGS) entry which is preliminary data.</text>
</comment>
<evidence type="ECO:0000313" key="1">
    <source>
        <dbReference type="EMBL" id="CAG8577773.1"/>
    </source>
</evidence>
<evidence type="ECO:0000313" key="2">
    <source>
        <dbReference type="Proteomes" id="UP000789901"/>
    </source>
</evidence>
<gene>
    <name evidence="1" type="ORF">GMARGA_LOCUS5798</name>
</gene>
<dbReference type="EMBL" id="CAJVQB010002515">
    <property type="protein sequence ID" value="CAG8577773.1"/>
    <property type="molecule type" value="Genomic_DNA"/>
</dbReference>